<evidence type="ECO:0000313" key="3">
    <source>
        <dbReference type="Proteomes" id="UP001589890"/>
    </source>
</evidence>
<keyword evidence="1" id="KW-1133">Transmembrane helix</keyword>
<evidence type="ECO:0000313" key="2">
    <source>
        <dbReference type="EMBL" id="MFC0623181.1"/>
    </source>
</evidence>
<protein>
    <submittedName>
        <fullName evidence="2">YiiD C-terminal domain-containing protein</fullName>
    </submittedName>
</protein>
<dbReference type="Proteomes" id="UP001589890">
    <property type="component" value="Unassembled WGS sequence"/>
</dbReference>
<feature type="transmembrane region" description="Helical" evidence="1">
    <location>
        <begin position="43"/>
        <end position="64"/>
    </location>
</feature>
<keyword evidence="3" id="KW-1185">Reference proteome</keyword>
<dbReference type="CDD" id="cd03443">
    <property type="entry name" value="PaaI_thioesterase"/>
    <property type="match status" value="1"/>
</dbReference>
<comment type="caution">
    <text evidence="2">The sequence shown here is derived from an EMBL/GenBank/DDBJ whole genome shotgun (WGS) entry which is preliminary data.</text>
</comment>
<dbReference type="EMBL" id="JBHLTC010000002">
    <property type="protein sequence ID" value="MFC0623181.1"/>
    <property type="molecule type" value="Genomic_DNA"/>
</dbReference>
<dbReference type="SUPFAM" id="SSF54637">
    <property type="entry name" value="Thioesterase/thiol ester dehydrase-isomerase"/>
    <property type="match status" value="1"/>
</dbReference>
<name>A0ABV6QGP2_9ACTN</name>
<gene>
    <name evidence="2" type="ORF">ACFFGN_03855</name>
</gene>
<reference evidence="2 3" key="1">
    <citation type="submission" date="2024-09" db="EMBL/GenBank/DDBJ databases">
        <authorList>
            <person name="Sun Q."/>
            <person name="Mori K."/>
        </authorList>
    </citation>
    <scope>NUCLEOTIDE SEQUENCE [LARGE SCALE GENOMIC DNA]</scope>
    <source>
        <strain evidence="2 3">CGMCC 1.15906</strain>
    </source>
</reference>
<keyword evidence="1" id="KW-0472">Membrane</keyword>
<dbReference type="Pfam" id="PF14539">
    <property type="entry name" value="DUF4442"/>
    <property type="match status" value="1"/>
</dbReference>
<sequence>MNAGIEHMVPVAHRMGIRIIEVLPGRVVGEVGLEGNTNHLGTMYAGVIFSAAEIIGGVLSIATFDAERFYPIVKTVRIRYRRPATGTVRAATWLDTATIASVREEATANAKADFALDALLTDESGEVIATTQADYQLVRHGS</sequence>
<dbReference type="InterPro" id="IPR029069">
    <property type="entry name" value="HotDog_dom_sf"/>
</dbReference>
<evidence type="ECO:0000256" key="1">
    <source>
        <dbReference type="SAM" id="Phobius"/>
    </source>
</evidence>
<organism evidence="2 3">
    <name type="scientific">Kribbella deserti</name>
    <dbReference type="NCBI Taxonomy" id="1926257"/>
    <lineage>
        <taxon>Bacteria</taxon>
        <taxon>Bacillati</taxon>
        <taxon>Actinomycetota</taxon>
        <taxon>Actinomycetes</taxon>
        <taxon>Propionibacteriales</taxon>
        <taxon>Kribbellaceae</taxon>
        <taxon>Kribbella</taxon>
    </lineage>
</organism>
<keyword evidence="1" id="KW-0812">Transmembrane</keyword>
<accession>A0ABV6QGP2</accession>
<dbReference type="RefSeq" id="WP_380043870.1">
    <property type="nucleotide sequence ID" value="NZ_JBHLTC010000002.1"/>
</dbReference>
<dbReference type="InterPro" id="IPR027961">
    <property type="entry name" value="DUF4442"/>
</dbReference>
<dbReference type="Gene3D" id="3.10.129.10">
    <property type="entry name" value="Hotdog Thioesterase"/>
    <property type="match status" value="1"/>
</dbReference>
<proteinExistence type="predicted"/>